<evidence type="ECO:0000256" key="1">
    <source>
        <dbReference type="ARBA" id="ARBA00022729"/>
    </source>
</evidence>
<keyword evidence="4" id="KW-1185">Reference proteome</keyword>
<evidence type="ECO:0000313" key="3">
    <source>
        <dbReference type="EMBL" id="MTH64097.1"/>
    </source>
</evidence>
<proteinExistence type="predicted"/>
<feature type="chain" id="PRO_5027042916" evidence="2">
    <location>
        <begin position="21"/>
        <end position="345"/>
    </location>
</feature>
<dbReference type="SUPFAM" id="SSF53850">
    <property type="entry name" value="Periplasmic binding protein-like II"/>
    <property type="match status" value="1"/>
</dbReference>
<feature type="signal peptide" evidence="2">
    <location>
        <begin position="1"/>
        <end position="20"/>
    </location>
</feature>
<dbReference type="PANTHER" id="PTHR30222">
    <property type="entry name" value="SPERMIDINE/PUTRESCINE-BINDING PERIPLASMIC PROTEIN"/>
    <property type="match status" value="1"/>
</dbReference>
<dbReference type="Proteomes" id="UP000478740">
    <property type="component" value="Unassembled WGS sequence"/>
</dbReference>
<keyword evidence="1 2" id="KW-0732">Signal</keyword>
<evidence type="ECO:0000313" key="4">
    <source>
        <dbReference type="Proteomes" id="UP000478740"/>
    </source>
</evidence>
<dbReference type="AlphaFoldDB" id="A0A6L6J0A9"/>
<name>A0A6L6J0A9_9RHOB</name>
<protein>
    <submittedName>
        <fullName evidence="3">Extracellular solute-binding protein</fullName>
    </submittedName>
</protein>
<dbReference type="Pfam" id="PF13416">
    <property type="entry name" value="SBP_bac_8"/>
    <property type="match status" value="1"/>
</dbReference>
<dbReference type="PANTHER" id="PTHR30222:SF2">
    <property type="entry name" value="ABC TRANSPORTER SUBSTRATE-BINDING PROTEIN"/>
    <property type="match status" value="1"/>
</dbReference>
<dbReference type="Gene3D" id="3.40.190.10">
    <property type="entry name" value="Periplasmic binding protein-like II"/>
    <property type="match status" value="2"/>
</dbReference>
<accession>A0A6L6J0A9</accession>
<dbReference type="CDD" id="cd13589">
    <property type="entry name" value="PBP2_polyamine_RpCGA009"/>
    <property type="match status" value="1"/>
</dbReference>
<evidence type="ECO:0000256" key="2">
    <source>
        <dbReference type="SAM" id="SignalP"/>
    </source>
</evidence>
<dbReference type="EMBL" id="WMII01000005">
    <property type="protein sequence ID" value="MTH64097.1"/>
    <property type="molecule type" value="Genomic_DNA"/>
</dbReference>
<organism evidence="3 4">
    <name type="scientific">Paracoccus shanxieyensis</name>
    <dbReference type="NCBI Taxonomy" id="2675752"/>
    <lineage>
        <taxon>Bacteria</taxon>
        <taxon>Pseudomonadati</taxon>
        <taxon>Pseudomonadota</taxon>
        <taxon>Alphaproteobacteria</taxon>
        <taxon>Rhodobacterales</taxon>
        <taxon>Paracoccaceae</taxon>
        <taxon>Paracoccus</taxon>
    </lineage>
</organism>
<comment type="caution">
    <text evidence="3">The sequence shown here is derived from an EMBL/GenBank/DDBJ whole genome shotgun (WGS) entry which is preliminary data.</text>
</comment>
<dbReference type="InterPro" id="IPR006059">
    <property type="entry name" value="SBP"/>
</dbReference>
<reference evidence="3 4" key="1">
    <citation type="submission" date="2019-11" db="EMBL/GenBank/DDBJ databases">
        <authorList>
            <person name="Dong K."/>
        </authorList>
    </citation>
    <scope>NUCLEOTIDE SEQUENCE [LARGE SCALE GENOMIC DNA]</scope>
    <source>
        <strain evidence="3 4">DK608</strain>
    </source>
</reference>
<sequence length="345" mass="36335">MMTTTTALLLGTLIALPAAAQTVTITTAGGDYGTGLKEAMWGPAGTELGYDMREETQSDSLAAVRMQVTSGSVTTDVVHLGSPEGAQAAQLGLLQPLDYAVIDGAALPDGAHSDYCYPFDSYGTVMAWNAKSFPNGGPQSWADFWDVEKFPGKRALRANAQDLLEAALLSEGVAPADVYTVLSEDGGIDRAVARLAELKPSVSVWWTSGAQSAQLLKDGEADLVVTWNGRAQSVIDDGGPADYTFLGSIIGTDCFAVPKGAPNPEAAMKLIAAMTTPEREAKLTDFIAYGPVNPAAYEGGLIADTKLKQLATAPGNLESSVFSKADWWTEHGEEAQVAFDEMMNN</sequence>
<gene>
    <name evidence="3" type="ORF">GL284_07435</name>
</gene>